<dbReference type="RefSeq" id="WP_218261530.1">
    <property type="nucleotide sequence ID" value="NZ_CP077715.1"/>
</dbReference>
<name>A0A8F5GWX8_9CREN</name>
<feature type="transmembrane region" description="Helical" evidence="1">
    <location>
        <begin position="7"/>
        <end position="29"/>
    </location>
</feature>
<accession>A0A8F5GWX8</accession>
<evidence type="ECO:0000313" key="2">
    <source>
        <dbReference type="EMBL" id="QXJ31892.1"/>
    </source>
</evidence>
<feature type="transmembrane region" description="Helical" evidence="1">
    <location>
        <begin position="403"/>
        <end position="418"/>
    </location>
</feature>
<feature type="transmembrane region" description="Helical" evidence="1">
    <location>
        <begin position="369"/>
        <end position="391"/>
    </location>
</feature>
<dbReference type="AlphaFoldDB" id="A0A8F5GWX8"/>
<evidence type="ECO:0008006" key="4">
    <source>
        <dbReference type="Google" id="ProtNLM"/>
    </source>
</evidence>
<feature type="transmembrane region" description="Helical" evidence="1">
    <location>
        <begin position="278"/>
        <end position="295"/>
    </location>
</feature>
<proteinExistence type="predicted"/>
<dbReference type="GeneID" id="65560047"/>
<sequence length="469" mass="52038">MNPIKNALKSLSVTTTNVIVALIFFIITAKISNPAFFGKVAIIQLLEVVTSTFFYFIPGAIITREISYLYAKEEISRGIVGKFLSFPFLVIPVFLILLIFPNYVKFTIPYLFLYLLSGVMISIMVGMDMFTESAITGNLFLIIRWGISIIPVLLHNIYLFIEIWTLGGILSVSMNYVFLSRKIGLIFPSLDFAFLYKHFREGLPLYLSSSANFLSSQGDRVTTAYLLGSYYLGVYQFSALVAGVPSMVLGALGGVLLPTASFYKALGKDEKKMSSLSFRLLSLMTFLAVIISIPIGEIVIDRLFPAYKTGLEVFILLLISTTIPFSIGSLTNFIVAAKKDLKPFLILSVLNGSLVLLTSYLLIPRMGIMGGAISQIVVATISSLFVLFYSIKTSVFFPGRKEIVLLSMIPLIGAYEVIVDPPFLDFVLIVIILSIFKIFKIISEDEVRIIEGFLPRGLKFVSTVLRIIS</sequence>
<feature type="transmembrane region" description="Helical" evidence="1">
    <location>
        <begin position="234"/>
        <end position="257"/>
    </location>
</feature>
<dbReference type="EMBL" id="CP077715">
    <property type="protein sequence ID" value="QXJ31892.1"/>
    <property type="molecule type" value="Genomic_DNA"/>
</dbReference>
<dbReference type="Proteomes" id="UP000693941">
    <property type="component" value="Chromosome"/>
</dbReference>
<feature type="transmembrane region" description="Helical" evidence="1">
    <location>
        <begin position="424"/>
        <end position="442"/>
    </location>
</feature>
<feature type="transmembrane region" description="Helical" evidence="1">
    <location>
        <begin position="344"/>
        <end position="363"/>
    </location>
</feature>
<keyword evidence="1" id="KW-1133">Transmembrane helix</keyword>
<keyword evidence="1" id="KW-0472">Membrane</keyword>
<feature type="transmembrane region" description="Helical" evidence="1">
    <location>
        <begin position="110"/>
        <end position="127"/>
    </location>
</feature>
<feature type="transmembrane region" description="Helical" evidence="1">
    <location>
        <begin position="83"/>
        <end position="104"/>
    </location>
</feature>
<dbReference type="PANTHER" id="PTHR43424:SF1">
    <property type="entry name" value="LOCUS PUTATIVE PROTEIN 1-RELATED"/>
    <property type="match status" value="1"/>
</dbReference>
<feature type="transmembrane region" description="Helical" evidence="1">
    <location>
        <begin position="315"/>
        <end position="337"/>
    </location>
</feature>
<evidence type="ECO:0000313" key="3">
    <source>
        <dbReference type="Proteomes" id="UP000693941"/>
    </source>
</evidence>
<evidence type="ECO:0000256" key="1">
    <source>
        <dbReference type="SAM" id="Phobius"/>
    </source>
</evidence>
<feature type="transmembrane region" description="Helical" evidence="1">
    <location>
        <begin position="139"/>
        <end position="161"/>
    </location>
</feature>
<reference evidence="2" key="1">
    <citation type="journal article" date="2021" name="Environ. Microbiol.">
        <title>New insights into the diversity and evolution of the archaeal mobilome from three complete genomes of Saccharolobus shibatae.</title>
        <authorList>
            <person name="Medvedeva S."/>
            <person name="Brandt D."/>
            <person name="Cvirkaite-Krupovic V."/>
            <person name="Liu Y."/>
            <person name="Severinov K."/>
            <person name="Ishino S."/>
            <person name="Ishino Y."/>
            <person name="Prangishvili D."/>
            <person name="Kalinowski J."/>
            <person name="Krupovic M."/>
        </authorList>
    </citation>
    <scope>NUCLEOTIDE SEQUENCE</scope>
    <source>
        <strain evidence="2">BEU9</strain>
    </source>
</reference>
<organism evidence="2 3">
    <name type="scientific">Saccharolobus shibatae</name>
    <dbReference type="NCBI Taxonomy" id="2286"/>
    <lineage>
        <taxon>Archaea</taxon>
        <taxon>Thermoproteota</taxon>
        <taxon>Thermoprotei</taxon>
        <taxon>Sulfolobales</taxon>
        <taxon>Sulfolobaceae</taxon>
        <taxon>Saccharolobus</taxon>
    </lineage>
</organism>
<gene>
    <name evidence="2" type="ORF">J5U21_01543</name>
</gene>
<feature type="transmembrane region" description="Helical" evidence="1">
    <location>
        <begin position="41"/>
        <end position="62"/>
    </location>
</feature>
<protein>
    <recommendedName>
        <fullName evidence="4">Polysaccharide biosynthesis protein</fullName>
    </recommendedName>
</protein>
<dbReference type="InterPro" id="IPR052556">
    <property type="entry name" value="PolySynth_Transporter"/>
</dbReference>
<keyword evidence="1" id="KW-0812">Transmembrane</keyword>
<dbReference type="PANTHER" id="PTHR43424">
    <property type="entry name" value="LOCUS PUTATIVE PROTEIN 1-RELATED"/>
    <property type="match status" value="1"/>
</dbReference>